<gene>
    <name evidence="3" type="ORF">IAC76_07375</name>
</gene>
<reference evidence="3" key="2">
    <citation type="journal article" date="2021" name="PeerJ">
        <title>Extensive microbial diversity within the chicken gut microbiome revealed by metagenomics and culture.</title>
        <authorList>
            <person name="Gilroy R."/>
            <person name="Ravi A."/>
            <person name="Getino M."/>
            <person name="Pursley I."/>
            <person name="Horton D.L."/>
            <person name="Alikhan N.F."/>
            <person name="Baker D."/>
            <person name="Gharbi K."/>
            <person name="Hall N."/>
            <person name="Watson M."/>
            <person name="Adriaenssens E.M."/>
            <person name="Foster-Nyarko E."/>
            <person name="Jarju S."/>
            <person name="Secka A."/>
            <person name="Antonio M."/>
            <person name="Oren A."/>
            <person name="Chaudhuri R.R."/>
            <person name="La Ragione R."/>
            <person name="Hildebrand F."/>
            <person name="Pallen M.J."/>
        </authorList>
    </citation>
    <scope>NUCLEOTIDE SEQUENCE</scope>
    <source>
        <strain evidence="3">10192</strain>
    </source>
</reference>
<reference evidence="3" key="1">
    <citation type="submission" date="2020-10" db="EMBL/GenBank/DDBJ databases">
        <authorList>
            <person name="Gilroy R."/>
        </authorList>
    </citation>
    <scope>NUCLEOTIDE SEQUENCE</scope>
    <source>
        <strain evidence="3">10192</strain>
    </source>
</reference>
<feature type="non-terminal residue" evidence="3">
    <location>
        <position position="1"/>
    </location>
</feature>
<proteinExistence type="inferred from homology"/>
<dbReference type="Proteomes" id="UP000823632">
    <property type="component" value="Unassembled WGS sequence"/>
</dbReference>
<dbReference type="NCBIfam" id="TIGR00350">
    <property type="entry name" value="lytR_cpsA_psr"/>
    <property type="match status" value="1"/>
</dbReference>
<evidence type="ECO:0000256" key="1">
    <source>
        <dbReference type="ARBA" id="ARBA00006068"/>
    </source>
</evidence>
<evidence type="ECO:0000313" key="4">
    <source>
        <dbReference type="Proteomes" id="UP000823632"/>
    </source>
</evidence>
<dbReference type="EMBL" id="JADIND010000162">
    <property type="protein sequence ID" value="MBO8431195.1"/>
    <property type="molecule type" value="Genomic_DNA"/>
</dbReference>
<evidence type="ECO:0000313" key="3">
    <source>
        <dbReference type="EMBL" id="MBO8431195.1"/>
    </source>
</evidence>
<organism evidence="3 4">
    <name type="scientific">Candidatus Scatousia excrementipullorum</name>
    <dbReference type="NCBI Taxonomy" id="2840936"/>
    <lineage>
        <taxon>Bacteria</taxon>
        <taxon>Candidatus Scatousia</taxon>
    </lineage>
</organism>
<feature type="domain" description="Cell envelope-related transcriptional attenuator" evidence="2">
    <location>
        <begin position="67"/>
        <end position="215"/>
    </location>
</feature>
<sequence>IFAGNDNFGGNLDENSFIGKFFSKSLESKETKQKAEFSWPFGLKRQNILILGVDASENPDDLWTGTRTDTIILVNIDPKTKSINAISIPRDSKVYLPEGHGVQKINSAHAIGGVGMTIETVEKTLGVRIDRYIMVHDAAVKAIVEALGGIDVYVEKPMHYHDYSGHLHIDLSKGLHRLSPTEAVGYLRFRHDALGDIGRTQRQQWFLRGLLDELKKPETIAKLPDIISVANKYIKTNMSVYELSQYAGLAKHIDMDKIEVSMLPGSPNKKGYISYWIIDPEKSQEVINRLIYREKVQQDETKQFTAGLMYSENNTAEAQQIKTELETAGINIACTGHLSRTHTQFIAHSKFVTLDYYNHLKKQVPSISGFQFVYEPVNYMCGETDFTIVVAGR</sequence>
<comment type="similarity">
    <text evidence="1">Belongs to the LytR/CpsA/Psr (LCP) family.</text>
</comment>
<dbReference type="AlphaFoldDB" id="A0A9D9GXZ5"/>
<dbReference type="InterPro" id="IPR004474">
    <property type="entry name" value="LytR_CpsA_psr"/>
</dbReference>
<evidence type="ECO:0000259" key="2">
    <source>
        <dbReference type="Pfam" id="PF03816"/>
    </source>
</evidence>
<dbReference type="PANTHER" id="PTHR33392:SF6">
    <property type="entry name" value="POLYISOPRENYL-TEICHOIC ACID--PEPTIDOGLYCAN TEICHOIC ACID TRANSFERASE TAGU"/>
    <property type="match status" value="1"/>
</dbReference>
<dbReference type="Gene3D" id="3.40.630.190">
    <property type="entry name" value="LCP protein"/>
    <property type="match status" value="1"/>
</dbReference>
<dbReference type="PANTHER" id="PTHR33392">
    <property type="entry name" value="POLYISOPRENYL-TEICHOIC ACID--PEPTIDOGLYCAN TEICHOIC ACID TRANSFERASE TAGU"/>
    <property type="match status" value="1"/>
</dbReference>
<accession>A0A9D9GXZ5</accession>
<dbReference type="InterPro" id="IPR050922">
    <property type="entry name" value="LytR/CpsA/Psr_CW_biosynth"/>
</dbReference>
<dbReference type="Pfam" id="PF03816">
    <property type="entry name" value="LytR_cpsA_psr"/>
    <property type="match status" value="1"/>
</dbReference>
<name>A0A9D9GXZ5_9BACT</name>
<comment type="caution">
    <text evidence="3">The sequence shown here is derived from an EMBL/GenBank/DDBJ whole genome shotgun (WGS) entry which is preliminary data.</text>
</comment>
<protein>
    <submittedName>
        <fullName evidence="3">LCP family protein</fullName>
    </submittedName>
</protein>